<protein>
    <submittedName>
        <fullName evidence="1">Galactose oxidase</fullName>
    </submittedName>
</protein>
<keyword evidence="2" id="KW-1185">Reference proteome</keyword>
<dbReference type="Proteomes" id="UP000439903">
    <property type="component" value="Unassembled WGS sequence"/>
</dbReference>
<evidence type="ECO:0000313" key="2">
    <source>
        <dbReference type="Proteomes" id="UP000439903"/>
    </source>
</evidence>
<dbReference type="SUPFAM" id="SSF117281">
    <property type="entry name" value="Kelch motif"/>
    <property type="match status" value="1"/>
</dbReference>
<name>A0A8H4AZS9_GIGMA</name>
<evidence type="ECO:0000313" key="1">
    <source>
        <dbReference type="EMBL" id="KAF0548085.1"/>
    </source>
</evidence>
<proteinExistence type="predicted"/>
<reference evidence="1 2" key="1">
    <citation type="journal article" date="2019" name="Environ. Microbiol.">
        <title>At the nexus of three kingdoms: the genome of the mycorrhizal fungus Gigaspora margarita provides insights into plant, endobacterial and fungal interactions.</title>
        <authorList>
            <person name="Venice F."/>
            <person name="Ghignone S."/>
            <person name="Salvioli di Fossalunga A."/>
            <person name="Amselem J."/>
            <person name="Novero M."/>
            <person name="Xianan X."/>
            <person name="Sedzielewska Toro K."/>
            <person name="Morin E."/>
            <person name="Lipzen A."/>
            <person name="Grigoriev I.V."/>
            <person name="Henrissat B."/>
            <person name="Martin F.M."/>
            <person name="Bonfante P."/>
        </authorList>
    </citation>
    <scope>NUCLEOTIDE SEQUENCE [LARGE SCALE GENOMIC DNA]</scope>
    <source>
        <strain evidence="1 2">BEG34</strain>
    </source>
</reference>
<dbReference type="OrthoDB" id="432528at2759"/>
<comment type="caution">
    <text evidence="1">The sequence shown here is derived from an EMBL/GenBank/DDBJ whole genome shotgun (WGS) entry which is preliminary data.</text>
</comment>
<sequence length="141" mass="15628">MKLYFFGGDLSATDLYNGNATNAINEVWYLDLSSSFNTTTPPWNKDVGMPLGYANGTSCVSPIDNSVFLVGGKMYIPNTATINLRSPLVYVFNSNISLWTAPNIIGFNSSFKMRNGIQPVIDKYGKIYIFVESTMMVICCF</sequence>
<gene>
    <name evidence="1" type="ORF">F8M41_000145</name>
</gene>
<organism evidence="1 2">
    <name type="scientific">Gigaspora margarita</name>
    <dbReference type="NCBI Taxonomy" id="4874"/>
    <lineage>
        <taxon>Eukaryota</taxon>
        <taxon>Fungi</taxon>
        <taxon>Fungi incertae sedis</taxon>
        <taxon>Mucoromycota</taxon>
        <taxon>Glomeromycotina</taxon>
        <taxon>Glomeromycetes</taxon>
        <taxon>Diversisporales</taxon>
        <taxon>Gigasporaceae</taxon>
        <taxon>Gigaspora</taxon>
    </lineage>
</organism>
<dbReference type="InterPro" id="IPR015915">
    <property type="entry name" value="Kelch-typ_b-propeller"/>
</dbReference>
<dbReference type="EMBL" id="WTPW01000101">
    <property type="protein sequence ID" value="KAF0548085.1"/>
    <property type="molecule type" value="Genomic_DNA"/>
</dbReference>
<dbReference type="Gene3D" id="2.120.10.80">
    <property type="entry name" value="Kelch-type beta propeller"/>
    <property type="match status" value="1"/>
</dbReference>
<accession>A0A8H4AZS9</accession>
<dbReference type="AlphaFoldDB" id="A0A8H4AZS9"/>